<dbReference type="InterPro" id="IPR056438">
    <property type="entry name" value="Znf-C2H2_CTCF"/>
</dbReference>
<dbReference type="SMART" id="SM00355">
    <property type="entry name" value="ZnF_C2H2"/>
    <property type="match status" value="2"/>
</dbReference>
<dbReference type="Proteomes" id="UP000236370">
    <property type="component" value="Unassembled WGS sequence"/>
</dbReference>
<evidence type="ECO:0000256" key="2">
    <source>
        <dbReference type="ARBA" id="ARBA00022723"/>
    </source>
</evidence>
<comment type="subcellular location">
    <subcellularLocation>
        <location evidence="1">Nucleus</location>
    </subcellularLocation>
</comment>
<evidence type="ECO:0000256" key="3">
    <source>
        <dbReference type="ARBA" id="ARBA00022737"/>
    </source>
</evidence>
<protein>
    <submittedName>
        <fullName evidence="8">ZFAT isoform 13</fullName>
    </submittedName>
</protein>
<dbReference type="GO" id="GO:0010468">
    <property type="term" value="P:regulation of gene expression"/>
    <property type="evidence" value="ECO:0007669"/>
    <property type="project" value="UniProtKB-ARBA"/>
</dbReference>
<evidence type="ECO:0000256" key="1">
    <source>
        <dbReference type="ARBA" id="ARBA00004123"/>
    </source>
</evidence>
<keyword evidence="6" id="KW-0539">Nucleus</keyword>
<dbReference type="InterPro" id="IPR013087">
    <property type="entry name" value="Znf_C2H2_type"/>
</dbReference>
<dbReference type="AlphaFoldDB" id="A0A2J8LF70"/>
<proteinExistence type="predicted"/>
<dbReference type="Pfam" id="PF23611">
    <property type="entry name" value="zf-C2H2_16"/>
    <property type="match status" value="1"/>
</dbReference>
<dbReference type="PANTHER" id="PTHR24408:SF21">
    <property type="entry name" value="ZINC FINGER PROTEIN"/>
    <property type="match status" value="1"/>
</dbReference>
<sequence length="97" mass="11401">KLFWYQVHFDMHVRTHTREHLYYCSQCHYSSITKNCLKRHVIQKHSNILLKCPTDGCDYSTPDKYKLQAHLKVHTALVFGGGSCNTMNECLFLQILI</sequence>
<evidence type="ECO:0000256" key="6">
    <source>
        <dbReference type="ARBA" id="ARBA00023242"/>
    </source>
</evidence>
<evidence type="ECO:0000313" key="9">
    <source>
        <dbReference type="Proteomes" id="UP000236370"/>
    </source>
</evidence>
<keyword evidence="2" id="KW-0479">Metal-binding</keyword>
<evidence type="ECO:0000256" key="4">
    <source>
        <dbReference type="ARBA" id="ARBA00022771"/>
    </source>
</evidence>
<evidence type="ECO:0000259" key="7">
    <source>
        <dbReference type="SMART" id="SM00355"/>
    </source>
</evidence>
<feature type="domain" description="C2H2-type" evidence="7">
    <location>
        <begin position="50"/>
        <end position="74"/>
    </location>
</feature>
<gene>
    <name evidence="8" type="ORF">CK820_G0029120</name>
</gene>
<feature type="non-terminal residue" evidence="8">
    <location>
        <position position="1"/>
    </location>
</feature>
<evidence type="ECO:0000256" key="5">
    <source>
        <dbReference type="ARBA" id="ARBA00022833"/>
    </source>
</evidence>
<dbReference type="EMBL" id="NBAG03000294">
    <property type="protein sequence ID" value="PNI45920.1"/>
    <property type="molecule type" value="Genomic_DNA"/>
</dbReference>
<name>A0A2J8LF70_PANTR</name>
<organism evidence="8 9">
    <name type="scientific">Pan troglodytes</name>
    <name type="common">Chimpanzee</name>
    <dbReference type="NCBI Taxonomy" id="9598"/>
    <lineage>
        <taxon>Eukaryota</taxon>
        <taxon>Metazoa</taxon>
        <taxon>Chordata</taxon>
        <taxon>Craniata</taxon>
        <taxon>Vertebrata</taxon>
        <taxon>Euteleostomi</taxon>
        <taxon>Mammalia</taxon>
        <taxon>Eutheria</taxon>
        <taxon>Euarchontoglires</taxon>
        <taxon>Primates</taxon>
        <taxon>Haplorrhini</taxon>
        <taxon>Catarrhini</taxon>
        <taxon>Hominidae</taxon>
        <taxon>Pan</taxon>
    </lineage>
</organism>
<keyword evidence="4" id="KW-0863">Zinc-finger</keyword>
<dbReference type="GO" id="GO:0008270">
    <property type="term" value="F:zinc ion binding"/>
    <property type="evidence" value="ECO:0007669"/>
    <property type="project" value="UniProtKB-KW"/>
</dbReference>
<reference evidence="8 9" key="1">
    <citation type="submission" date="2017-12" db="EMBL/GenBank/DDBJ databases">
        <title>High-resolution comparative analysis of great ape genomes.</title>
        <authorList>
            <person name="Pollen A."/>
            <person name="Hastie A."/>
            <person name="Hormozdiari F."/>
            <person name="Dougherty M."/>
            <person name="Liu R."/>
            <person name="Chaisson M."/>
            <person name="Hoppe E."/>
            <person name="Hill C."/>
            <person name="Pang A."/>
            <person name="Hillier L."/>
            <person name="Baker C."/>
            <person name="Armstrong J."/>
            <person name="Shendure J."/>
            <person name="Paten B."/>
            <person name="Wilson R."/>
            <person name="Chao H."/>
            <person name="Schneider V."/>
            <person name="Ventura M."/>
            <person name="Kronenberg Z."/>
            <person name="Murali S."/>
            <person name="Gordon D."/>
            <person name="Cantsilieris S."/>
            <person name="Munson K."/>
            <person name="Nelson B."/>
            <person name="Raja A."/>
            <person name="Underwood J."/>
            <person name="Diekhans M."/>
            <person name="Fiddes I."/>
            <person name="Haussler D."/>
            <person name="Eichler E."/>
        </authorList>
    </citation>
    <scope>NUCLEOTIDE SEQUENCE [LARGE SCALE GENOMIC DNA]</scope>
    <source>
        <strain evidence="8">Yerkes chimp pedigree #C0471</strain>
    </source>
</reference>
<comment type="caution">
    <text evidence="8">The sequence shown here is derived from an EMBL/GenBank/DDBJ whole genome shotgun (WGS) entry which is preliminary data.</text>
</comment>
<keyword evidence="5" id="KW-0862">Zinc</keyword>
<feature type="domain" description="C2H2-type" evidence="7">
    <location>
        <begin position="22"/>
        <end position="45"/>
    </location>
</feature>
<evidence type="ECO:0000313" key="8">
    <source>
        <dbReference type="EMBL" id="PNI45920.1"/>
    </source>
</evidence>
<keyword evidence="3" id="KW-0677">Repeat</keyword>
<dbReference type="PANTHER" id="PTHR24408">
    <property type="entry name" value="ZINC FINGER PROTEIN"/>
    <property type="match status" value="1"/>
</dbReference>
<dbReference type="SUPFAM" id="SSF57667">
    <property type="entry name" value="beta-beta-alpha zinc fingers"/>
    <property type="match status" value="1"/>
</dbReference>
<dbReference type="Gene3D" id="3.30.160.60">
    <property type="entry name" value="Classic Zinc Finger"/>
    <property type="match status" value="1"/>
</dbReference>
<dbReference type="GO" id="GO:0005634">
    <property type="term" value="C:nucleus"/>
    <property type="evidence" value="ECO:0007669"/>
    <property type="project" value="UniProtKB-SubCell"/>
</dbReference>
<dbReference type="InterPro" id="IPR036236">
    <property type="entry name" value="Znf_C2H2_sf"/>
</dbReference>
<accession>A0A2J8LF70</accession>